<keyword evidence="1" id="KW-0268">Exocytosis</keyword>
<keyword evidence="1" id="KW-0813">Transport</keyword>
<sequence>LTAHFRTSTLRHSAIQHHRTTRHRLTFLGRPSSTSARLHALDVGLVIFYSAPVGISQSPLLAAASPTMPLSSSPFLRLHRPRSNLVASSPSLSPIESSLHGHRLRVNAGGLEGTRVNQIGLAVPAPALAAIPSIDNEAVQQRLDRVRTYYELLNLPFEALLAFISEHEYLFTSSEYSSLLRAKVPGREIPPDAEERVSEIFSR</sequence>
<dbReference type="GO" id="GO:0006893">
    <property type="term" value="P:Golgi to plasma membrane transport"/>
    <property type="evidence" value="ECO:0007669"/>
    <property type="project" value="TreeGrafter"/>
</dbReference>
<comment type="similarity">
    <text evidence="1">Belongs to the SEC8 family.</text>
</comment>
<dbReference type="OrthoDB" id="778192at2759"/>
<dbReference type="EMBL" id="NMUH01000923">
    <property type="protein sequence ID" value="MQL86737.1"/>
    <property type="molecule type" value="Genomic_DNA"/>
</dbReference>
<dbReference type="GO" id="GO:0000145">
    <property type="term" value="C:exocyst"/>
    <property type="evidence" value="ECO:0007669"/>
    <property type="project" value="UniProtKB-UniRule"/>
</dbReference>
<comment type="caution">
    <text evidence="2">The sequence shown here is derived from an EMBL/GenBank/DDBJ whole genome shotgun (WGS) entry which is preliminary data.</text>
</comment>
<keyword evidence="1" id="KW-0653">Protein transport</keyword>
<dbReference type="AlphaFoldDB" id="A0A843UW96"/>
<evidence type="ECO:0000256" key="1">
    <source>
        <dbReference type="RuleBase" id="RU367079"/>
    </source>
</evidence>
<dbReference type="InterPro" id="IPR039682">
    <property type="entry name" value="Sec8/EXOC4"/>
</dbReference>
<evidence type="ECO:0000313" key="2">
    <source>
        <dbReference type="EMBL" id="MQL86737.1"/>
    </source>
</evidence>
<organism evidence="2 3">
    <name type="scientific">Colocasia esculenta</name>
    <name type="common">Wild taro</name>
    <name type="synonym">Arum esculentum</name>
    <dbReference type="NCBI Taxonomy" id="4460"/>
    <lineage>
        <taxon>Eukaryota</taxon>
        <taxon>Viridiplantae</taxon>
        <taxon>Streptophyta</taxon>
        <taxon>Embryophyta</taxon>
        <taxon>Tracheophyta</taxon>
        <taxon>Spermatophyta</taxon>
        <taxon>Magnoliopsida</taxon>
        <taxon>Liliopsida</taxon>
        <taxon>Araceae</taxon>
        <taxon>Aroideae</taxon>
        <taxon>Colocasieae</taxon>
        <taxon>Colocasia</taxon>
    </lineage>
</organism>
<feature type="non-terminal residue" evidence="2">
    <location>
        <position position="203"/>
    </location>
</feature>
<accession>A0A843UW96</accession>
<comment type="function">
    <text evidence="1">Component of the exocyst complex involved in the docking of exocytic vesicles with fusion sites on the plasma membrane.</text>
</comment>
<proteinExistence type="inferred from homology"/>
<name>A0A843UW96_COLES</name>
<protein>
    <recommendedName>
        <fullName evidence="1">Exocyst complex component Sec8</fullName>
    </recommendedName>
</protein>
<dbReference type="Proteomes" id="UP000652761">
    <property type="component" value="Unassembled WGS sequence"/>
</dbReference>
<keyword evidence="3" id="KW-1185">Reference proteome</keyword>
<evidence type="ECO:0000313" key="3">
    <source>
        <dbReference type="Proteomes" id="UP000652761"/>
    </source>
</evidence>
<dbReference type="PANTHER" id="PTHR14146:SF0">
    <property type="entry name" value="EXOCYST COMPLEX COMPONENT 4"/>
    <property type="match status" value="1"/>
</dbReference>
<dbReference type="PANTHER" id="PTHR14146">
    <property type="entry name" value="EXOCYST COMPLEX COMPONENT 4"/>
    <property type="match status" value="1"/>
</dbReference>
<reference evidence="2" key="1">
    <citation type="submission" date="2017-07" db="EMBL/GenBank/DDBJ databases">
        <title>Taro Niue Genome Assembly and Annotation.</title>
        <authorList>
            <person name="Atibalentja N."/>
            <person name="Keating K."/>
            <person name="Fields C.J."/>
        </authorList>
    </citation>
    <scope>NUCLEOTIDE SEQUENCE</scope>
    <source>
        <strain evidence="2">Niue_2</strain>
        <tissue evidence="2">Leaf</tissue>
    </source>
</reference>
<dbReference type="GO" id="GO:0090522">
    <property type="term" value="P:vesicle tethering involved in exocytosis"/>
    <property type="evidence" value="ECO:0007669"/>
    <property type="project" value="UniProtKB-UniRule"/>
</dbReference>
<dbReference type="GO" id="GO:0015031">
    <property type="term" value="P:protein transport"/>
    <property type="evidence" value="ECO:0007669"/>
    <property type="project" value="UniProtKB-KW"/>
</dbReference>
<gene>
    <name evidence="2" type="ORF">Taro_019270</name>
</gene>
<dbReference type="GO" id="GO:0006612">
    <property type="term" value="P:protein targeting to membrane"/>
    <property type="evidence" value="ECO:0007669"/>
    <property type="project" value="UniProtKB-UniRule"/>
</dbReference>